<keyword evidence="2" id="KW-1185">Reference proteome</keyword>
<comment type="caution">
    <text evidence="1">The sequence shown here is derived from an EMBL/GenBank/DDBJ whole genome shotgun (WGS) entry which is preliminary data.</text>
</comment>
<evidence type="ECO:0000313" key="2">
    <source>
        <dbReference type="Proteomes" id="UP001234178"/>
    </source>
</evidence>
<proteinExistence type="predicted"/>
<organism evidence="1 2">
    <name type="scientific">Daphnia magna</name>
    <dbReference type="NCBI Taxonomy" id="35525"/>
    <lineage>
        <taxon>Eukaryota</taxon>
        <taxon>Metazoa</taxon>
        <taxon>Ecdysozoa</taxon>
        <taxon>Arthropoda</taxon>
        <taxon>Crustacea</taxon>
        <taxon>Branchiopoda</taxon>
        <taxon>Diplostraca</taxon>
        <taxon>Cladocera</taxon>
        <taxon>Anomopoda</taxon>
        <taxon>Daphniidae</taxon>
        <taxon>Daphnia</taxon>
    </lineage>
</organism>
<accession>A0ABQ9Z031</accession>
<dbReference type="EMBL" id="JAOYFB010000002">
    <property type="protein sequence ID" value="KAK4006123.1"/>
    <property type="molecule type" value="Genomic_DNA"/>
</dbReference>
<evidence type="ECO:0000313" key="1">
    <source>
        <dbReference type="EMBL" id="KAK4006123.1"/>
    </source>
</evidence>
<dbReference type="Proteomes" id="UP001234178">
    <property type="component" value="Unassembled WGS sequence"/>
</dbReference>
<reference evidence="1 2" key="1">
    <citation type="journal article" date="2023" name="Nucleic Acids Res.">
        <title>The hologenome of Daphnia magna reveals possible DNA methylation and microbiome-mediated evolution of the host genome.</title>
        <authorList>
            <person name="Chaturvedi A."/>
            <person name="Li X."/>
            <person name="Dhandapani V."/>
            <person name="Marshall H."/>
            <person name="Kissane S."/>
            <person name="Cuenca-Cambronero M."/>
            <person name="Asole G."/>
            <person name="Calvet F."/>
            <person name="Ruiz-Romero M."/>
            <person name="Marangio P."/>
            <person name="Guigo R."/>
            <person name="Rago D."/>
            <person name="Mirbahai L."/>
            <person name="Eastwood N."/>
            <person name="Colbourne J.K."/>
            <person name="Zhou J."/>
            <person name="Mallon E."/>
            <person name="Orsini L."/>
        </authorList>
    </citation>
    <scope>NUCLEOTIDE SEQUENCE [LARGE SCALE GENOMIC DNA]</scope>
    <source>
        <strain evidence="1">LRV0_1</strain>
    </source>
</reference>
<gene>
    <name evidence="1" type="ORF">OUZ56_011278</name>
</gene>
<name>A0ABQ9Z031_9CRUS</name>
<sequence length="110" mass="13016">MDVGNFYKKETSLKEATSLETFLDSVSITRRYMVGKATHLKTTVYHASKKISTEADFQDIFKLQHYPYDLKPTVMQKCLKIRYRDGKHPPKTWLKMRQENANFKVKKRVL</sequence>
<protein>
    <submittedName>
        <fullName evidence="1">Uncharacterized protein</fullName>
    </submittedName>
</protein>